<proteinExistence type="predicted"/>
<dbReference type="GO" id="GO:0046872">
    <property type="term" value="F:metal ion binding"/>
    <property type="evidence" value="ECO:0007669"/>
    <property type="project" value="UniProtKB-KW"/>
</dbReference>
<evidence type="ECO:0000256" key="3">
    <source>
        <dbReference type="ARBA" id="ARBA00022723"/>
    </source>
</evidence>
<feature type="domain" description="UvrD-like helicase C-terminal" evidence="14">
    <location>
        <begin position="294"/>
        <end position="594"/>
    </location>
</feature>
<dbReference type="InterPro" id="IPR014140">
    <property type="entry name" value="DNA_helicase_suAddB"/>
</dbReference>
<organism evidence="15 16">
    <name type="scientific">Selenomonas ruminantium</name>
    <dbReference type="NCBI Taxonomy" id="971"/>
    <lineage>
        <taxon>Bacteria</taxon>
        <taxon>Bacillati</taxon>
        <taxon>Bacillota</taxon>
        <taxon>Negativicutes</taxon>
        <taxon>Selenomonadales</taxon>
        <taxon>Selenomonadaceae</taxon>
        <taxon>Selenomonas</taxon>
    </lineage>
</organism>
<keyword evidence="2" id="KW-0540">Nuclease</keyword>
<keyword evidence="3" id="KW-0479">Metal-binding</keyword>
<accession>A0A1H3WBF2</accession>
<dbReference type="InterPro" id="IPR027417">
    <property type="entry name" value="P-loop_NTPase"/>
</dbReference>
<keyword evidence="9" id="KW-0067">ATP-binding</keyword>
<keyword evidence="4" id="KW-0547">Nucleotide-binding</keyword>
<sequence>MTATLDFIIGRAGTGKTHACLTAMQQEMAKRPLGPALILLLPEHMTYKAERELATMMKENGQGFFRAYVFGFRRFARQILLETGGDLPRISDVGRRLLLQKLLLQHQKDKDLTVFARAARQRGFTETLSDAIKEIKSYRLTTDKLRQAAELVGTGQERLSGKVRELSTLADEFAAAMDGRKSDAEDLMNILADKIPEAELMQGAEVWMDGFVFFNPQEMNVLAAILASAAKVHITLPMMGEQLPDGQVNFQLTENTSETGLFNRPYRTMENICRLMQELELQKAGFWQPVTLLTHNYRAQNPALGWLEEKLFGQVDAAKDEPENLRLVEAANRRIELETAAADILRLVREEGYRYREIGVLIRNAEDYDGILPLVFQDYGIPFFADGKRQSIHHPLAELLRSGLEVVQKGWNYENIFRCLRTGFFPLVRDDVDKLENYVLEFGLRGRKRWLQEADWNWHRRYSLDGEEEDTDEETKAHLAQIDGLRRQAVEALAKFDQSIRQAEDVTGQVTALYDFLLALEVPAHLAKWQEVAEAEGRLADAAEHKQIWADIMEFFDQLVEISGGEKMGLSDFAAVLGDGLDAVSLSLIPPGLDYVTVASFDQNSLAGTRAIYILGANAGTMPRRIGETGMFTDADRLHLAEALEEMKTEGGEALSISRGGQERSFGERFLLYRGFNESREYLWVSYALADAEGSGLQPAPLVGKLKQCFPKLKLLSIPLETLGRHDMLQLSAAGPAVSGLSNALRGQRDEGKMDAFWQDVYNWALKEPNLQRPMKLALAGLSPKAPVGEIPAELAQAIFLRGKFLRGSVTQFEQFRRCPFAHFASYGLKLQERHTYEFRQMDLGQLLHEVIREYGEMVAKDYNHRWQDVPEEKRGQICHDLVEAIAPRLQSEILLSRPDYRHYKRRMEVTALQAVNHLSAWAAMSEFQPAYFEEGFGHAFDRVQLTPLPLGNGFSLSLKGQIDRLDVHQENPYFLILDYKTGQAAINLFEVYYGLKLQLLVYVLVGQELLKQQDKERLPAGILYALLHNPTIATDKRMSTEEMQAAIKKKLTMPGWVLADMDVLRSIDAQLEHIKPQTKKDGELDAKTISGHYVRTQQEFELLLGYVDYILKDTGREILSGNIRISPCRYDKKAERTACTYCNYRMLCGFDTDIEGFAYNEVGNFDEEEMERRMAEKIGREDLAHAIYQGPTESH</sequence>
<evidence type="ECO:0000256" key="6">
    <source>
        <dbReference type="ARBA" id="ARBA00022801"/>
    </source>
</evidence>
<evidence type="ECO:0000313" key="16">
    <source>
        <dbReference type="Proteomes" id="UP000183469"/>
    </source>
</evidence>
<dbReference type="Proteomes" id="UP000183469">
    <property type="component" value="Unassembled WGS sequence"/>
</dbReference>
<evidence type="ECO:0000256" key="11">
    <source>
        <dbReference type="ARBA" id="ARBA00023014"/>
    </source>
</evidence>
<dbReference type="GO" id="GO:0000724">
    <property type="term" value="P:double-strand break repair via homologous recombination"/>
    <property type="evidence" value="ECO:0007669"/>
    <property type="project" value="InterPro"/>
</dbReference>
<keyword evidence="10" id="KW-0408">Iron</keyword>
<dbReference type="InterPro" id="IPR038726">
    <property type="entry name" value="PDDEXK_AddAB-type"/>
</dbReference>
<protein>
    <submittedName>
        <fullName evidence="15">DNA helicase/exodeoxyribonuclease V, subunit B</fullName>
    </submittedName>
</protein>
<evidence type="ECO:0000256" key="4">
    <source>
        <dbReference type="ARBA" id="ARBA00022741"/>
    </source>
</evidence>
<reference evidence="15 16" key="1">
    <citation type="submission" date="2016-10" db="EMBL/GenBank/DDBJ databases">
        <authorList>
            <person name="de Groot N.N."/>
        </authorList>
    </citation>
    <scope>NUCLEOTIDE SEQUENCE [LARGE SCALE GENOMIC DNA]</scope>
    <source>
        <strain evidence="15 16">DSM 2872</strain>
    </source>
</reference>
<evidence type="ECO:0000256" key="5">
    <source>
        <dbReference type="ARBA" id="ARBA00022763"/>
    </source>
</evidence>
<dbReference type="Pfam" id="PF12705">
    <property type="entry name" value="PDDEXK_1"/>
    <property type="match status" value="1"/>
</dbReference>
<keyword evidence="7 15" id="KW-0347">Helicase</keyword>
<keyword evidence="11" id="KW-0411">Iron-sulfur</keyword>
<evidence type="ECO:0000256" key="2">
    <source>
        <dbReference type="ARBA" id="ARBA00022722"/>
    </source>
</evidence>
<gene>
    <name evidence="15" type="ORF">SAMN05660648_00864</name>
</gene>
<dbReference type="PANTHER" id="PTHR30591:SF1">
    <property type="entry name" value="RECBCD ENZYME SUBUNIT RECC"/>
    <property type="match status" value="1"/>
</dbReference>
<keyword evidence="6" id="KW-0378">Hydrolase</keyword>
<evidence type="ECO:0000259" key="14">
    <source>
        <dbReference type="PROSITE" id="PS51217"/>
    </source>
</evidence>
<keyword evidence="8" id="KW-0269">Exonuclease</keyword>
<dbReference type="GO" id="GO:0005524">
    <property type="term" value="F:ATP binding"/>
    <property type="evidence" value="ECO:0007669"/>
    <property type="project" value="UniProtKB-KW"/>
</dbReference>
<evidence type="ECO:0000256" key="1">
    <source>
        <dbReference type="ARBA" id="ARBA00022485"/>
    </source>
</evidence>
<keyword evidence="12" id="KW-0238">DNA-binding</keyword>
<evidence type="ECO:0000313" key="15">
    <source>
        <dbReference type="EMBL" id="SDZ84436.1"/>
    </source>
</evidence>
<dbReference type="InterPro" id="IPR011604">
    <property type="entry name" value="PDDEXK-like_dom_sf"/>
</dbReference>
<evidence type="ECO:0000256" key="9">
    <source>
        <dbReference type="ARBA" id="ARBA00022840"/>
    </source>
</evidence>
<dbReference type="OrthoDB" id="9758506at2"/>
<dbReference type="Pfam" id="PF21445">
    <property type="entry name" value="ADDB_N"/>
    <property type="match status" value="1"/>
</dbReference>
<keyword evidence="13" id="KW-0234">DNA repair</keyword>
<dbReference type="Gene3D" id="3.90.320.10">
    <property type="match status" value="1"/>
</dbReference>
<evidence type="ECO:0000256" key="13">
    <source>
        <dbReference type="ARBA" id="ARBA00023204"/>
    </source>
</evidence>
<dbReference type="RefSeq" id="WP_074671119.1">
    <property type="nucleotide sequence ID" value="NZ_FNQG01000003.1"/>
</dbReference>
<dbReference type="GO" id="GO:0003677">
    <property type="term" value="F:DNA binding"/>
    <property type="evidence" value="ECO:0007669"/>
    <property type="project" value="UniProtKB-KW"/>
</dbReference>
<dbReference type="GO" id="GO:0004527">
    <property type="term" value="F:exonuclease activity"/>
    <property type="evidence" value="ECO:0007669"/>
    <property type="project" value="UniProtKB-KW"/>
</dbReference>
<dbReference type="InterPro" id="IPR049035">
    <property type="entry name" value="ADDB_N"/>
</dbReference>
<dbReference type="Gene3D" id="3.40.50.300">
    <property type="entry name" value="P-loop containing nucleotide triphosphate hydrolases"/>
    <property type="match status" value="4"/>
</dbReference>
<evidence type="ECO:0000256" key="7">
    <source>
        <dbReference type="ARBA" id="ARBA00022806"/>
    </source>
</evidence>
<dbReference type="AlphaFoldDB" id="A0A1H3WBF2"/>
<dbReference type="PROSITE" id="PS51217">
    <property type="entry name" value="UVRD_HELICASE_CTER"/>
    <property type="match status" value="1"/>
</dbReference>
<dbReference type="SUPFAM" id="SSF52540">
    <property type="entry name" value="P-loop containing nucleoside triphosphate hydrolases"/>
    <property type="match status" value="1"/>
</dbReference>
<dbReference type="PANTHER" id="PTHR30591">
    <property type="entry name" value="RECBCD ENZYME SUBUNIT RECC"/>
    <property type="match status" value="1"/>
</dbReference>
<evidence type="ECO:0000256" key="10">
    <source>
        <dbReference type="ARBA" id="ARBA00023004"/>
    </source>
</evidence>
<keyword evidence="1" id="KW-0004">4Fe-4S</keyword>
<name>A0A1H3WBF2_SELRU</name>
<dbReference type="NCBIfam" id="TIGR02773">
    <property type="entry name" value="addB_Gpos"/>
    <property type="match status" value="1"/>
</dbReference>
<dbReference type="GO" id="GO:0051539">
    <property type="term" value="F:4 iron, 4 sulfur cluster binding"/>
    <property type="evidence" value="ECO:0007669"/>
    <property type="project" value="UniProtKB-KW"/>
</dbReference>
<dbReference type="GO" id="GO:0004386">
    <property type="term" value="F:helicase activity"/>
    <property type="evidence" value="ECO:0007669"/>
    <property type="project" value="UniProtKB-KW"/>
</dbReference>
<evidence type="ECO:0000256" key="12">
    <source>
        <dbReference type="ARBA" id="ARBA00023125"/>
    </source>
</evidence>
<dbReference type="EMBL" id="FNQG01000003">
    <property type="protein sequence ID" value="SDZ84436.1"/>
    <property type="molecule type" value="Genomic_DNA"/>
</dbReference>
<dbReference type="InterPro" id="IPR014017">
    <property type="entry name" value="DNA_helicase_UvrD-like_C"/>
</dbReference>
<evidence type="ECO:0000256" key="8">
    <source>
        <dbReference type="ARBA" id="ARBA00022839"/>
    </source>
</evidence>
<keyword evidence="5" id="KW-0227">DNA damage</keyword>